<evidence type="ECO:0000313" key="2">
    <source>
        <dbReference type="EMBL" id="RKO90488.1"/>
    </source>
</evidence>
<feature type="compositionally biased region" description="Polar residues" evidence="1">
    <location>
        <begin position="254"/>
        <end position="269"/>
    </location>
</feature>
<protein>
    <submittedName>
        <fullName evidence="2">Uncharacterized protein</fullName>
    </submittedName>
</protein>
<feature type="compositionally biased region" description="Pro residues" evidence="1">
    <location>
        <begin position="153"/>
        <end position="164"/>
    </location>
</feature>
<feature type="compositionally biased region" description="Basic and acidic residues" evidence="1">
    <location>
        <begin position="221"/>
        <end position="236"/>
    </location>
</feature>
<dbReference type="AlphaFoldDB" id="A0A4P9WGJ2"/>
<organism evidence="2 3">
    <name type="scientific">Blyttiomyces helicus</name>
    <dbReference type="NCBI Taxonomy" id="388810"/>
    <lineage>
        <taxon>Eukaryota</taxon>
        <taxon>Fungi</taxon>
        <taxon>Fungi incertae sedis</taxon>
        <taxon>Chytridiomycota</taxon>
        <taxon>Chytridiomycota incertae sedis</taxon>
        <taxon>Chytridiomycetes</taxon>
        <taxon>Chytridiomycetes incertae sedis</taxon>
        <taxon>Blyttiomyces</taxon>
    </lineage>
</organism>
<dbReference type="EMBL" id="KZ995530">
    <property type="protein sequence ID" value="RKO90488.1"/>
    <property type="molecule type" value="Genomic_DNA"/>
</dbReference>
<evidence type="ECO:0000256" key="1">
    <source>
        <dbReference type="SAM" id="MobiDB-lite"/>
    </source>
</evidence>
<feature type="region of interest" description="Disordered" evidence="1">
    <location>
        <begin position="131"/>
        <end position="271"/>
    </location>
</feature>
<accession>A0A4P9WGJ2</accession>
<dbReference type="Proteomes" id="UP000269721">
    <property type="component" value="Unassembled WGS sequence"/>
</dbReference>
<sequence length="542" mass="58719">MVFELPSRQPGASTYVVGAERCDTTIRSIIASLASLIGTRASIPPQTPHSRAPQTRARLSKPLEDPKRIQGKKYATPHTGPRVGARHPQGRQAGGAVEATVKGSVSFVGEGAGLIRRGKGIVGEVIRRSVGGVDNADHPPDTQLKQLWAPSTSPLPPLPSPPQPDGVAPSADTACTAELAHAEDSQESEEAPHRVEADSREAEVEGSRDSPTIANFDEEARENFPESDDARDRSEEQFTPEASQAGNPACSDAVSASVTARQDSDTTWAPSVPTVVEPIADAAPRPSSIHAPLLNLDPPAIGHEDSKATLFVSADSAVWTTTGWSTPLDSTRVSFYYDVDEQEEDAHRGFGPMGTLRRFLRGTRSRMVQIAHNMQKTTEPTIRLDGRPDDTATDEEWAKYLTKTRLMLPPTPDARLSETLAGLREIYAWLVPNRTHVELFFSPLLECGHWDAVRGWLARAAEKKGDAAVGFVWYESGPKRLEKATSLLDSALRVRTFVRGKHAAGTCPASMIGRHLESYMQSSVIHGEKEGRGQEDTKGMSD</sequence>
<gene>
    <name evidence="2" type="ORF">BDK51DRAFT_43793</name>
</gene>
<feature type="region of interest" description="Disordered" evidence="1">
    <location>
        <begin position="41"/>
        <end position="97"/>
    </location>
</feature>
<name>A0A4P9WGJ2_9FUNG</name>
<reference evidence="3" key="1">
    <citation type="journal article" date="2018" name="Nat. Microbiol.">
        <title>Leveraging single-cell genomics to expand the fungal tree of life.</title>
        <authorList>
            <person name="Ahrendt S.R."/>
            <person name="Quandt C.A."/>
            <person name="Ciobanu D."/>
            <person name="Clum A."/>
            <person name="Salamov A."/>
            <person name="Andreopoulos B."/>
            <person name="Cheng J.F."/>
            <person name="Woyke T."/>
            <person name="Pelin A."/>
            <person name="Henrissat B."/>
            <person name="Reynolds N.K."/>
            <person name="Benny G.L."/>
            <person name="Smith M.E."/>
            <person name="James T.Y."/>
            <person name="Grigoriev I.V."/>
        </authorList>
    </citation>
    <scope>NUCLEOTIDE SEQUENCE [LARGE SCALE GENOMIC DNA]</scope>
</reference>
<evidence type="ECO:0000313" key="3">
    <source>
        <dbReference type="Proteomes" id="UP000269721"/>
    </source>
</evidence>
<keyword evidence="3" id="KW-1185">Reference proteome</keyword>
<feature type="compositionally biased region" description="Basic and acidic residues" evidence="1">
    <location>
        <begin position="180"/>
        <end position="208"/>
    </location>
</feature>
<proteinExistence type="predicted"/>